<keyword evidence="2" id="KW-1185">Reference proteome</keyword>
<comment type="caution">
    <text evidence="1">The sequence shown here is derived from an EMBL/GenBank/DDBJ whole genome shotgun (WGS) entry which is preliminary data.</text>
</comment>
<accession>A0AAD3GZS1</accession>
<gene>
    <name evidence="1" type="ORF">CTEN210_01103</name>
</gene>
<proteinExistence type="predicted"/>
<organism evidence="1 2">
    <name type="scientific">Chaetoceros tenuissimus</name>
    <dbReference type="NCBI Taxonomy" id="426638"/>
    <lineage>
        <taxon>Eukaryota</taxon>
        <taxon>Sar</taxon>
        <taxon>Stramenopiles</taxon>
        <taxon>Ochrophyta</taxon>
        <taxon>Bacillariophyta</taxon>
        <taxon>Coscinodiscophyceae</taxon>
        <taxon>Chaetocerotophycidae</taxon>
        <taxon>Chaetocerotales</taxon>
        <taxon>Chaetocerotaceae</taxon>
        <taxon>Chaetoceros</taxon>
    </lineage>
</organism>
<sequence length="266" mass="31532">MNHTARTLSALTIWTVSMAIFFLSNPTRVRAFTMTPLNTLSTSRSVTRLNYFQHQVIASTDLLDTSNYESKRVLQKRQRKWIEQSTHYYTTIMKNEKRRTKGQLKNQHLRQHKKNFQIAKKLYFARNKIHNGDLSHAEVIYRRLIHELSSEEQDCDHAQLATSTLLLALLLQRCNRYDETRKMFDDFFHMVHKEEGDVFECVCCAKVIQAYALFEMKQGNKKKSFRLASMAVKMDEDLHSVFRWKQFREAQQLVENNQERTLSKES</sequence>
<dbReference type="Proteomes" id="UP001054902">
    <property type="component" value="Unassembled WGS sequence"/>
</dbReference>
<evidence type="ECO:0000313" key="2">
    <source>
        <dbReference type="Proteomes" id="UP001054902"/>
    </source>
</evidence>
<dbReference type="EMBL" id="BLLK01000020">
    <property type="protein sequence ID" value="GFH44629.1"/>
    <property type="molecule type" value="Genomic_DNA"/>
</dbReference>
<evidence type="ECO:0000313" key="1">
    <source>
        <dbReference type="EMBL" id="GFH44629.1"/>
    </source>
</evidence>
<protein>
    <submittedName>
        <fullName evidence="1">Uncharacterized protein</fullName>
    </submittedName>
</protein>
<reference evidence="1 2" key="1">
    <citation type="journal article" date="2021" name="Sci. Rep.">
        <title>The genome of the diatom Chaetoceros tenuissimus carries an ancient integrated fragment of an extant virus.</title>
        <authorList>
            <person name="Hongo Y."/>
            <person name="Kimura K."/>
            <person name="Takaki Y."/>
            <person name="Yoshida Y."/>
            <person name="Baba S."/>
            <person name="Kobayashi G."/>
            <person name="Nagasaki K."/>
            <person name="Hano T."/>
            <person name="Tomaru Y."/>
        </authorList>
    </citation>
    <scope>NUCLEOTIDE SEQUENCE [LARGE SCALE GENOMIC DNA]</scope>
    <source>
        <strain evidence="1 2">NIES-3715</strain>
    </source>
</reference>
<dbReference type="AlphaFoldDB" id="A0AAD3GZS1"/>
<name>A0AAD3GZS1_9STRA</name>